<accession>A0A6G9VQZ8</accession>
<dbReference type="NCBIfam" id="TIGR03585">
    <property type="entry name" value="PseH"/>
    <property type="match status" value="1"/>
</dbReference>
<dbReference type="Pfam" id="PF00583">
    <property type="entry name" value="Acetyltransf_1"/>
    <property type="match status" value="1"/>
</dbReference>
<protein>
    <submittedName>
        <fullName evidence="1">UDP-4-amino-4, 6-dideoxy-N-acetyl-beta-L-altrosamine N-acetyltransferase</fullName>
        <ecNumber evidence="1">2.3.1.202</ecNumber>
    </submittedName>
</protein>
<dbReference type="SUPFAM" id="SSF55729">
    <property type="entry name" value="Acyl-CoA N-acyltransferases (Nat)"/>
    <property type="match status" value="1"/>
</dbReference>
<dbReference type="PANTHER" id="PTHR43415:SF3">
    <property type="entry name" value="GNAT-FAMILY ACETYLTRANSFERASE"/>
    <property type="match status" value="1"/>
</dbReference>
<dbReference type="PROSITE" id="PS51186">
    <property type="entry name" value="GNAT"/>
    <property type="match status" value="1"/>
</dbReference>
<dbReference type="GO" id="GO:0016747">
    <property type="term" value="F:acyltransferase activity, transferring groups other than amino-acyl groups"/>
    <property type="evidence" value="ECO:0007669"/>
    <property type="project" value="InterPro"/>
</dbReference>
<dbReference type="InterPro" id="IPR020036">
    <property type="entry name" value="PseH"/>
</dbReference>
<sequence length="171" mass="20517">MIKELKENNFFYNEYEIINFINTTENEKTLILQWRNNENVRKWMVNKDIISLDEHCKYIESLRHNDKKLCFLIKNNHNYLGVVEFDLIDLKNNSAYFGLSANMDNKRPGVGTVLQEICLYISKDKLKIKNLLLYVFSNNKNAISLYEKFGFKTIKEDFIYNEKIFFMEKIL</sequence>
<evidence type="ECO:0000313" key="2">
    <source>
        <dbReference type="Proteomes" id="UP000502831"/>
    </source>
</evidence>
<keyword evidence="1" id="KW-0012">Acyltransferase</keyword>
<dbReference type="RefSeq" id="WP_167749829.1">
    <property type="nucleotide sequence ID" value="NZ_CP039734.2"/>
</dbReference>
<evidence type="ECO:0000313" key="1">
    <source>
        <dbReference type="EMBL" id="QIR75953.1"/>
    </source>
</evidence>
<gene>
    <name evidence="1" type="primary">pseH</name>
    <name evidence="1" type="ORF">FA584_06910</name>
</gene>
<dbReference type="EMBL" id="CP039734">
    <property type="protein sequence ID" value="QIR75953.1"/>
    <property type="molecule type" value="Genomic_DNA"/>
</dbReference>
<organism evidence="1 2">
    <name type="scientific">Sulfurospirillum diekertiae</name>
    <dbReference type="NCBI Taxonomy" id="1854492"/>
    <lineage>
        <taxon>Bacteria</taxon>
        <taxon>Pseudomonadati</taxon>
        <taxon>Campylobacterota</taxon>
        <taxon>Epsilonproteobacteria</taxon>
        <taxon>Campylobacterales</taxon>
        <taxon>Sulfurospirillaceae</taxon>
        <taxon>Sulfurospirillum</taxon>
    </lineage>
</organism>
<name>A0A6G9VQZ8_9BACT</name>
<dbReference type="EC" id="2.3.1.202" evidence="1"/>
<dbReference type="AlphaFoldDB" id="A0A6G9VQZ8"/>
<dbReference type="Gene3D" id="3.40.630.30">
    <property type="match status" value="1"/>
</dbReference>
<keyword evidence="1" id="KW-0808">Transferase</keyword>
<dbReference type="InterPro" id="IPR016181">
    <property type="entry name" value="Acyl_CoA_acyltransferase"/>
</dbReference>
<dbReference type="Proteomes" id="UP000502831">
    <property type="component" value="Chromosome"/>
</dbReference>
<dbReference type="PANTHER" id="PTHR43415">
    <property type="entry name" value="SPERMIDINE N(1)-ACETYLTRANSFERASE"/>
    <property type="match status" value="1"/>
</dbReference>
<reference evidence="1 2" key="1">
    <citation type="journal article" date="2017" name="Environ. Sci. Technol.">
        <title>Organohalide Respiration with Chlorinated Ethenes under Low pH Conditions.</title>
        <authorList>
            <person name="Yang Y."/>
            <person name="Capiro N.L."/>
            <person name="Marcet T.F."/>
            <person name="Yan J."/>
            <person name="Pennell K.D."/>
            <person name="Loffler F.E."/>
        </authorList>
    </citation>
    <scope>NUCLEOTIDE SEQUENCE [LARGE SCALE GENOMIC DNA]</scope>
    <source>
        <strain evidence="1 2">ACSDCE</strain>
    </source>
</reference>
<proteinExistence type="predicted"/>
<dbReference type="InterPro" id="IPR000182">
    <property type="entry name" value="GNAT_dom"/>
</dbReference>